<feature type="domain" description="Beta/gamma crystallin 'Greek key'" evidence="3">
    <location>
        <begin position="482"/>
        <end position="523"/>
    </location>
</feature>
<name>A0A3B3SNL9_9TELE</name>
<dbReference type="SMART" id="SM00247">
    <property type="entry name" value="XTALbg"/>
    <property type="match status" value="6"/>
</dbReference>
<comment type="similarity">
    <text evidence="1">Belongs to the beta/gamma-crystallin family.</text>
</comment>
<dbReference type="PANTHER" id="PTHR11818">
    <property type="entry name" value="BETA/GAMMA CRYSTALLIN"/>
    <property type="match status" value="1"/>
</dbReference>
<dbReference type="InterPro" id="IPR000772">
    <property type="entry name" value="Ricin_B_lectin"/>
</dbReference>
<dbReference type="Gene3D" id="2.60.20.10">
    <property type="entry name" value="Crystallins"/>
    <property type="match status" value="6"/>
</dbReference>
<dbReference type="Proteomes" id="UP000261540">
    <property type="component" value="Unplaced"/>
</dbReference>
<dbReference type="SMART" id="SM00458">
    <property type="entry name" value="RICIN"/>
    <property type="match status" value="1"/>
</dbReference>
<dbReference type="InterPro" id="IPR011024">
    <property type="entry name" value="G_crystallin-like"/>
</dbReference>
<feature type="domain" description="Beta/gamma crystallin 'Greek key'" evidence="3">
    <location>
        <begin position="218"/>
        <end position="260"/>
    </location>
</feature>
<organism evidence="4 5">
    <name type="scientific">Paramormyrops kingsleyae</name>
    <dbReference type="NCBI Taxonomy" id="1676925"/>
    <lineage>
        <taxon>Eukaryota</taxon>
        <taxon>Metazoa</taxon>
        <taxon>Chordata</taxon>
        <taxon>Craniata</taxon>
        <taxon>Vertebrata</taxon>
        <taxon>Euteleostomi</taxon>
        <taxon>Actinopterygii</taxon>
        <taxon>Neopterygii</taxon>
        <taxon>Teleostei</taxon>
        <taxon>Osteoglossocephala</taxon>
        <taxon>Osteoglossomorpha</taxon>
        <taxon>Osteoglossiformes</taxon>
        <taxon>Mormyridae</taxon>
        <taxon>Paramormyrops</taxon>
    </lineage>
</organism>
<reference evidence="4" key="2">
    <citation type="submission" date="2025-09" db="UniProtKB">
        <authorList>
            <consortium name="Ensembl"/>
        </authorList>
    </citation>
    <scope>IDENTIFICATION</scope>
</reference>
<accession>A0A3B3SNL9</accession>
<dbReference type="InterPro" id="IPR001064">
    <property type="entry name" value="Beta/gamma_crystallin"/>
</dbReference>
<dbReference type="STRING" id="1676925.ENSPKIP00000031948"/>
<dbReference type="Ensembl" id="ENSPKIT00000012806.1">
    <property type="protein sequence ID" value="ENSPKIP00000031948.1"/>
    <property type="gene ID" value="ENSPKIG00000012234.1"/>
</dbReference>
<dbReference type="AlphaFoldDB" id="A0A3B3SNL9"/>
<feature type="domain" description="Beta/gamma crystallin 'Greek key'" evidence="3">
    <location>
        <begin position="124"/>
        <end position="166"/>
    </location>
</feature>
<dbReference type="PRINTS" id="PR01367">
    <property type="entry name" value="BGCRYSTALLIN"/>
</dbReference>
<dbReference type="InterPro" id="IPR035992">
    <property type="entry name" value="Ricin_B-like_lectins"/>
</dbReference>
<dbReference type="SUPFAM" id="SSF50370">
    <property type="entry name" value="Ricin B-like lectins"/>
    <property type="match status" value="1"/>
</dbReference>
<sequence>RDVVDASSLNLSSVISVRVVRGCWMLYEKPGFGGRSIALEEEPIELLYLWAEEGASHAPCLQSTPVPPVIGSIQLVIRDYRPAHIDLFTEPAGLGRPSSYFDNTPDICALRIQPSTASITVHSGIWLVYSEARYAGQLAVLEPGQYPNSESWGFPAPCVGSIRPLRMVLVPVLLQALVYEKAGFEGPFMELEGNVFSFGEKNGSLIYAFLISLPCLLCSWVGYEEPGFEGRQHVLEEGEYVDWTDWGGTGEQLLSIRPVIANFLSPYVKMYSETDCDQGISADLFEPITSLEKMGYGVKTQSIEVLGGVWVAFEEPGFSGDMYVLEKGLYGNPEDWGAQSTQILSIQPVVQVNIMHVLVITSKKRQNTFASGSVSELPGDASLGSCRVLAGSWLGFEGPGFTSSMYVLEEGDYPSLGAIGCFSAGSSLRSFQTTGFEFSVPSITLFTKPGFRGRKVVLNHGTVNLQMNGCDTWVQSVLVGGGLWVLYEGISFRGRQLLLRPGEVADWYKFSSWRQIGSLRPLIQKSVYFRLLNKETGLLMSLTGSLDDITLMRVQAAEDTNGAEQIWAYQYGLLFCKVAENCCLETSGGMVMAGSRLSISPQPGKDSHFWTVTADGLVYCVMRPDLVLEVKGGQQYDKAQVILNTFDENKKNQRWSLEIL</sequence>
<evidence type="ECO:0000256" key="1">
    <source>
        <dbReference type="ARBA" id="ARBA00009646"/>
    </source>
</evidence>
<dbReference type="Pfam" id="PF00030">
    <property type="entry name" value="Crystall"/>
    <property type="match status" value="6"/>
</dbReference>
<feature type="domain" description="Beta/gamma crystallin 'Greek key'" evidence="3">
    <location>
        <begin position="22"/>
        <end position="77"/>
    </location>
</feature>
<feature type="domain" description="Beta/gamma crystallin 'Greek key'" evidence="3">
    <location>
        <begin position="391"/>
        <end position="435"/>
    </location>
</feature>
<evidence type="ECO:0000259" key="3">
    <source>
        <dbReference type="PROSITE" id="PS50915"/>
    </source>
</evidence>
<dbReference type="GeneTree" id="ENSGT00940000155695"/>
<dbReference type="InterPro" id="IPR050252">
    <property type="entry name" value="Beta/Gamma-Crystallin"/>
</dbReference>
<keyword evidence="5" id="KW-1185">Reference proteome</keyword>
<feature type="domain" description="Beta/gamma crystallin 'Greek key'" evidence="3">
    <location>
        <begin position="441"/>
        <end position="481"/>
    </location>
</feature>
<keyword evidence="2" id="KW-0677">Repeat</keyword>
<dbReference type="PROSITE" id="PS50915">
    <property type="entry name" value="CRYSTALLIN_BETA_GAMMA"/>
    <property type="match status" value="7"/>
</dbReference>
<dbReference type="PANTHER" id="PTHR11818:SF2">
    <property type="entry name" value="BETA_GAMMA CRYSTALLIN DOMAIN-CONTAINING PROTEIN 1"/>
    <property type="match status" value="1"/>
</dbReference>
<dbReference type="PROSITE" id="PS50231">
    <property type="entry name" value="RICIN_B_LECTIN"/>
    <property type="match status" value="1"/>
</dbReference>
<evidence type="ECO:0000313" key="4">
    <source>
        <dbReference type="Ensembl" id="ENSPKIP00000031948.1"/>
    </source>
</evidence>
<dbReference type="SUPFAM" id="SSF49695">
    <property type="entry name" value="gamma-Crystallin-like"/>
    <property type="match status" value="3"/>
</dbReference>
<dbReference type="Pfam" id="PF00652">
    <property type="entry name" value="Ricin_B_lectin"/>
    <property type="match status" value="1"/>
</dbReference>
<evidence type="ECO:0000313" key="5">
    <source>
        <dbReference type="Proteomes" id="UP000261540"/>
    </source>
</evidence>
<reference evidence="4" key="1">
    <citation type="submission" date="2025-08" db="UniProtKB">
        <authorList>
            <consortium name="Ensembl"/>
        </authorList>
    </citation>
    <scope>IDENTIFICATION</scope>
</reference>
<proteinExistence type="inferred from homology"/>
<dbReference type="Gene3D" id="2.80.10.50">
    <property type="match status" value="1"/>
</dbReference>
<protein>
    <recommendedName>
        <fullName evidence="3">Beta/gamma crystallin 'Greek key' domain-containing protein</fullName>
    </recommendedName>
</protein>
<evidence type="ECO:0000256" key="2">
    <source>
        <dbReference type="ARBA" id="ARBA00022737"/>
    </source>
</evidence>
<feature type="domain" description="Beta/gamma crystallin 'Greek key'" evidence="3">
    <location>
        <begin position="308"/>
        <end position="350"/>
    </location>
</feature>